<reference evidence="2" key="1">
    <citation type="submission" date="2020-05" db="UniProtKB">
        <authorList>
            <consortium name="EnsemblMetazoa"/>
        </authorList>
    </citation>
    <scope>IDENTIFICATION</scope>
    <source>
        <strain evidence="2">BB02</strain>
    </source>
</reference>
<dbReference type="CDD" id="cd18186">
    <property type="entry name" value="BTB_POZ_ZBTB_KLHL-like"/>
    <property type="match status" value="1"/>
</dbReference>
<organism evidence="2 3">
    <name type="scientific">Biomphalaria glabrata</name>
    <name type="common">Bloodfluke planorb</name>
    <name type="synonym">Freshwater snail</name>
    <dbReference type="NCBI Taxonomy" id="6526"/>
    <lineage>
        <taxon>Eukaryota</taxon>
        <taxon>Metazoa</taxon>
        <taxon>Spiralia</taxon>
        <taxon>Lophotrochozoa</taxon>
        <taxon>Mollusca</taxon>
        <taxon>Gastropoda</taxon>
        <taxon>Heterobranchia</taxon>
        <taxon>Euthyneura</taxon>
        <taxon>Panpulmonata</taxon>
        <taxon>Hygrophila</taxon>
        <taxon>Lymnaeoidea</taxon>
        <taxon>Planorbidae</taxon>
        <taxon>Biomphalaria</taxon>
    </lineage>
</organism>
<accession>A0A2C9KYT6</accession>
<dbReference type="InterPro" id="IPR011043">
    <property type="entry name" value="Gal_Oxase/kelch_b-propeller"/>
</dbReference>
<dbReference type="EnsemblMetazoa" id="BGLB025002-RA">
    <property type="protein sequence ID" value="BGLB025002-PA"/>
    <property type="gene ID" value="BGLB025002"/>
</dbReference>
<evidence type="ECO:0000259" key="1">
    <source>
        <dbReference type="PROSITE" id="PS50097"/>
    </source>
</evidence>
<dbReference type="SUPFAM" id="SSF54695">
    <property type="entry name" value="POZ domain"/>
    <property type="match status" value="1"/>
</dbReference>
<evidence type="ECO:0000313" key="2">
    <source>
        <dbReference type="EnsemblMetazoa" id="BGLB025002-PA"/>
    </source>
</evidence>
<dbReference type="InterPro" id="IPR011333">
    <property type="entry name" value="SKP1/BTB/POZ_sf"/>
</dbReference>
<proteinExistence type="predicted"/>
<name>A0A2C9KYT6_BIOGL</name>
<dbReference type="VEuPathDB" id="VectorBase:BGLAX_052441"/>
<protein>
    <recommendedName>
        <fullName evidence="1">BTB domain-containing protein</fullName>
    </recommendedName>
</protein>
<dbReference type="InterPro" id="IPR000210">
    <property type="entry name" value="BTB/POZ_dom"/>
</dbReference>
<dbReference type="PANTHER" id="PTHR45632">
    <property type="entry name" value="LD33804P"/>
    <property type="match status" value="1"/>
</dbReference>
<dbReference type="Pfam" id="PF00651">
    <property type="entry name" value="BTB"/>
    <property type="match status" value="1"/>
</dbReference>
<sequence>MTDDDSVSEKNISQGFHQSVGSFWKDHEHEDLDINIDDETVRCHSFVLASCSGFFRTRLRTIAKEQLEMKVDLQNIPLSIFQLILKTLYTGCELLTKDNVLEVWSAVHQLQIQFLIQHCEDYISENISTDSLVNYKKQADSLQSKKVSEIIFNYMLKNFMSFRKTEAFLRLDYEDVLKLVQSDSLVVTFEDLVLHSVWEWIKFEDVSIAAAQSDNESTLTTSSRDTSLTEVIEHATNIKDFSKDIADINVLVGDTKEIKETAEESQSNDVPKGSLTQTSAIPSLSQKDGAPSASNQCQENQRSVHLLPLLKATRYFLLSEPCVANLYQTELIQNNVNSIKFLFEILAYKPRVNINSYLPSAAIHRECSQLENMGVVCYDVNELAAYSFAKDKLFRFPKSTELTVFKLTVLNNHIFGCVNYGSGSKVFSLQNQKWVQILKLQKEIKIFLAHESNIYIIASKKSTVYRYTPSLTNYKIDIDIGAVDFALSFYQKIILFKTIDLTTSVRSWDTDKNTLSDLGDLDLSATNMTSFCDDRATYILDGVGRLYEVKQFETIQFIFIDRLWSLRAHELKGAALYGKALFVCGKFSEKGDHKEKVPEVFSSLRLLETLNAEFTSNFIPCAILKSDLNAE</sequence>
<dbReference type="AlphaFoldDB" id="A0A2C9KYT6"/>
<dbReference type="SMART" id="SM00225">
    <property type="entry name" value="BTB"/>
    <property type="match status" value="1"/>
</dbReference>
<dbReference type="InterPro" id="IPR011705">
    <property type="entry name" value="BACK"/>
</dbReference>
<evidence type="ECO:0000313" key="3">
    <source>
        <dbReference type="Proteomes" id="UP000076420"/>
    </source>
</evidence>
<dbReference type="Proteomes" id="UP000076420">
    <property type="component" value="Unassembled WGS sequence"/>
</dbReference>
<dbReference type="VEuPathDB" id="VectorBase:BGLB025002"/>
<dbReference type="SUPFAM" id="SSF50965">
    <property type="entry name" value="Galactose oxidase, central domain"/>
    <property type="match status" value="1"/>
</dbReference>
<dbReference type="KEGG" id="bgt:106050467"/>
<dbReference type="Gene3D" id="3.30.710.10">
    <property type="entry name" value="Potassium Channel Kv1.1, Chain A"/>
    <property type="match status" value="1"/>
</dbReference>
<dbReference type="STRING" id="6526.A0A2C9KYT6"/>
<gene>
    <name evidence="2" type="primary">106050467</name>
</gene>
<feature type="domain" description="BTB" evidence="1">
    <location>
        <begin position="30"/>
        <end position="97"/>
    </location>
</feature>
<dbReference type="PROSITE" id="PS50097">
    <property type="entry name" value="BTB"/>
    <property type="match status" value="1"/>
</dbReference>
<dbReference type="Gene3D" id="1.25.40.420">
    <property type="match status" value="1"/>
</dbReference>
<dbReference type="Pfam" id="PF07707">
    <property type="entry name" value="BACK"/>
    <property type="match status" value="1"/>
</dbReference>